<accession>A0A5J5IMW1</accession>
<feature type="region of interest" description="Disordered" evidence="1">
    <location>
        <begin position="1"/>
        <end position="27"/>
    </location>
</feature>
<dbReference type="Gene3D" id="2.60.120.560">
    <property type="entry name" value="Exo-inulinase, domain 1"/>
    <property type="match status" value="1"/>
</dbReference>
<proteinExistence type="predicted"/>
<dbReference type="EMBL" id="VYRZ01000005">
    <property type="protein sequence ID" value="KAA9083743.1"/>
    <property type="molecule type" value="Genomic_DNA"/>
</dbReference>
<dbReference type="OrthoDB" id="223410at2"/>
<protein>
    <submittedName>
        <fullName evidence="2">Uncharacterized protein</fullName>
    </submittedName>
</protein>
<organism evidence="2 3">
    <name type="scientific">Microbacterium radiodurans</name>
    <dbReference type="NCBI Taxonomy" id="661398"/>
    <lineage>
        <taxon>Bacteria</taxon>
        <taxon>Bacillati</taxon>
        <taxon>Actinomycetota</taxon>
        <taxon>Actinomycetes</taxon>
        <taxon>Micrococcales</taxon>
        <taxon>Microbacteriaceae</taxon>
        <taxon>Microbacterium</taxon>
    </lineage>
</organism>
<feature type="region of interest" description="Disordered" evidence="1">
    <location>
        <begin position="679"/>
        <end position="705"/>
    </location>
</feature>
<name>A0A5J5IMW1_9MICO</name>
<dbReference type="Proteomes" id="UP000327039">
    <property type="component" value="Unassembled WGS sequence"/>
</dbReference>
<feature type="compositionally biased region" description="Basic and acidic residues" evidence="1">
    <location>
        <begin position="681"/>
        <end position="693"/>
    </location>
</feature>
<gene>
    <name evidence="2" type="ORF">F6B42_14420</name>
</gene>
<comment type="caution">
    <text evidence="2">The sequence shown here is derived from an EMBL/GenBank/DDBJ whole genome shotgun (WGS) entry which is preliminary data.</text>
</comment>
<dbReference type="SUPFAM" id="SSF101908">
    <property type="entry name" value="Putative isomerase YbhE"/>
    <property type="match status" value="1"/>
</dbReference>
<evidence type="ECO:0000256" key="1">
    <source>
        <dbReference type="SAM" id="MobiDB-lite"/>
    </source>
</evidence>
<reference evidence="3" key="1">
    <citation type="submission" date="2019-09" db="EMBL/GenBank/DDBJ databases">
        <title>Mumia zhuanghuii sp. nov. isolated from the intestinal contents of plateau pika (Ochotona curzoniae) in the Qinghai-Tibet plateau of China.</title>
        <authorList>
            <person name="Tian Z."/>
        </authorList>
    </citation>
    <scope>NUCLEOTIDE SEQUENCE [LARGE SCALE GENOMIC DNA]</scope>
    <source>
        <strain evidence="3">DSM 25564</strain>
    </source>
</reference>
<sequence length="705" mass="75354">MHSTVPLPITLSRRRDKRMKTHDVQRRSGHRWKLVAAATVVIAGLITAPASPAVAGPPIDTTWSDSFSRANGVLGQNWVEARGTWRINSGQARPTTLVANGGPTDQMAIQNGVTLGNKYIVTADVTVPTGDRTWNGIATNVSTQANGTQNAYVFRIGRGANDTGGRWQVMQLTGSDGSTARQIASGLAKFEKGDTVTMSLSSAGTTGRLSASLAINGQVFLQQAAYPGFAAPQLYGGKAALYSLDGTGVYDNFSIETSSAAAVAPAPPAALQCTPAAGSSYTLPNQTPVFVSETVVDRALASHPVGQALLTNGSDQYVAYYNVHHELVVAKRTLPSTTWSRKVLDTEIGYDSHNYVTMQLDPNGNLHVSGNMHGVPLNYWKTSTPGNVQSLARVASLVDPAQEQKVTYPTFIKDKNGGLIFTFRSGGSGDGVNYYYRYNHATNAWSELIDGPLFDGEGQRSAYTGGQPRLGPDGMYHVTWVWRDTPDAATNSRLSYMRSPDLVNWETLAGTPITLPVKYNQPGVVVDDVPIYEGLLNGLAVQGFAGNVPIISYHKYDAAGNSQLYVAKAAGSTWTKTQVTQWSGRWDFGGGGSLQNDITLGRPSSLPDGRIALPFGCLGSQRTIVLNANLTPHAEVPTPPSHPSQVTTVRNTNPAWDLITQIAGDGGGGNYVMRWESAKSNLDKPRPDSEYPKENGTPLSIITLG</sequence>
<keyword evidence="3" id="KW-1185">Reference proteome</keyword>
<evidence type="ECO:0000313" key="2">
    <source>
        <dbReference type="EMBL" id="KAA9083743.1"/>
    </source>
</evidence>
<dbReference type="Pfam" id="PF15892">
    <property type="entry name" value="BNR_4"/>
    <property type="match status" value="1"/>
</dbReference>
<evidence type="ECO:0000313" key="3">
    <source>
        <dbReference type="Proteomes" id="UP000327039"/>
    </source>
</evidence>
<dbReference type="AlphaFoldDB" id="A0A5J5IMW1"/>